<accession>A0ABR7CYX8</accession>
<organism evidence="1 2">
    <name type="scientific">Butyricimonas hominis</name>
    <dbReference type="NCBI Taxonomy" id="2763032"/>
    <lineage>
        <taxon>Bacteria</taxon>
        <taxon>Pseudomonadati</taxon>
        <taxon>Bacteroidota</taxon>
        <taxon>Bacteroidia</taxon>
        <taxon>Bacteroidales</taxon>
        <taxon>Odoribacteraceae</taxon>
        <taxon>Butyricimonas</taxon>
    </lineage>
</organism>
<name>A0ABR7CYX8_9BACT</name>
<proteinExistence type="predicted"/>
<evidence type="ECO:0000313" key="2">
    <source>
        <dbReference type="Proteomes" id="UP000646484"/>
    </source>
</evidence>
<comment type="caution">
    <text evidence="1">The sequence shown here is derived from an EMBL/GenBank/DDBJ whole genome shotgun (WGS) entry which is preliminary data.</text>
</comment>
<gene>
    <name evidence="1" type="ORF">H8S64_07225</name>
</gene>
<evidence type="ECO:0000313" key="1">
    <source>
        <dbReference type="EMBL" id="MBC5620883.1"/>
    </source>
</evidence>
<dbReference type="EMBL" id="JACOOH010000003">
    <property type="protein sequence ID" value="MBC5620883.1"/>
    <property type="molecule type" value="Genomic_DNA"/>
</dbReference>
<reference evidence="1 2" key="1">
    <citation type="submission" date="2020-08" db="EMBL/GenBank/DDBJ databases">
        <title>Genome public.</title>
        <authorList>
            <person name="Liu C."/>
            <person name="Sun Q."/>
        </authorList>
    </citation>
    <scope>NUCLEOTIDE SEQUENCE [LARGE SCALE GENOMIC DNA]</scope>
    <source>
        <strain evidence="1 2">NSJ-56</strain>
    </source>
</reference>
<protein>
    <submittedName>
        <fullName evidence="1">Uncharacterized protein</fullName>
    </submittedName>
</protein>
<sequence>MEKLITNIGFNDAIEKYIQNHRNEIKPSILEVLENYFFTSRELFTLCEENSMERRGKYIYLIEPLAKAQIAELLDRAIGAGILDKYYQPVPGVRLLHLKIIAYAISFICKLKHPYTLFEKQWGRKETMRISTCKTPKFITEEYELTKSLYPEVDFSELEPQHKITVFYTPQDVDDIYDMYQDLIKYKYIATNTAFDTFKGIVGKADFSEPVEWLKGQRQLGYFIYLAFNKHNSKDLWIKGECCFYIKGEPPHRNSFLSGYSYIKRTGLIDKYDFRLKAICNKFNHIDSTESCINGRLIHTSKYVFYSSKSEDKKRKMFSALLAGEYISPDTTYTIFSGIFEEIDFKQPVVWIKKQCSLIYFIYMVFKDENPYDLWAKCVYCFRLQNNKIINRRSLDGNRITLMKTDKPYNIELKRIAEEYNDNVNSADASMNMVADAHIINT</sequence>
<dbReference type="Proteomes" id="UP000646484">
    <property type="component" value="Unassembled WGS sequence"/>
</dbReference>
<keyword evidence="2" id="KW-1185">Reference proteome</keyword>